<gene>
    <name evidence="1" type="ORF">I4641_03700</name>
</gene>
<dbReference type="Pfam" id="PF11209">
    <property type="entry name" value="LmeA"/>
    <property type="match status" value="1"/>
</dbReference>
<dbReference type="EMBL" id="JADWDC010000006">
    <property type="protein sequence ID" value="MCC0176083.1"/>
    <property type="molecule type" value="Genomic_DNA"/>
</dbReference>
<comment type="caution">
    <text evidence="1">The sequence shown here is derived from an EMBL/GenBank/DDBJ whole genome shotgun (WGS) entry which is preliminary data.</text>
</comment>
<name>A0A964FG39_9CYAN</name>
<evidence type="ECO:0000313" key="2">
    <source>
        <dbReference type="Proteomes" id="UP000729733"/>
    </source>
</evidence>
<accession>A0A964FG39</accession>
<dbReference type="Proteomes" id="UP000729733">
    <property type="component" value="Unassembled WGS sequence"/>
</dbReference>
<organism evidence="1 2">
    <name type="scientific">Waterburya agarophytonicola KI4</name>
    <dbReference type="NCBI Taxonomy" id="2874699"/>
    <lineage>
        <taxon>Bacteria</taxon>
        <taxon>Bacillati</taxon>
        <taxon>Cyanobacteriota</taxon>
        <taxon>Cyanophyceae</taxon>
        <taxon>Pleurocapsales</taxon>
        <taxon>Hyellaceae</taxon>
        <taxon>Waterburya</taxon>
        <taxon>Waterburya agarophytonicola</taxon>
    </lineage>
</organism>
<proteinExistence type="predicted"/>
<reference evidence="1" key="1">
    <citation type="journal article" date="2021" name="Antonie Van Leeuwenhoek">
        <title>Draft genome and description of Waterburya agarophytonicola gen. nov. sp. nov. (Pleurocapsales, Cyanobacteria): a seaweed symbiont.</title>
        <authorList>
            <person name="Bonthond G."/>
            <person name="Shalygin S."/>
            <person name="Bayer T."/>
            <person name="Weinberger F."/>
        </authorList>
    </citation>
    <scope>NUCLEOTIDE SEQUENCE</scope>
    <source>
        <strain evidence="1">KI4</strain>
    </source>
</reference>
<sequence>MITKLLSTAIKFYLRSQVSHVEDLQVKIGGKNRQILQGYIPEVFLSCQKVVYQGLYLQQVKLHGTDIAFNLPEVLKKKPLRLQEAIIVRVELVLDARDLSASIDSSLLQSGLTDLWKIVLAADKPASKNLGLTNSNLKWNNIAIADRELNFSGVYQDNMGNEHKFNLATGVSLANSHTLCLSPLRISNDSDVGNELIEKLEIDLGNDVKIEELIIQSQQILCWGHITVNNG</sequence>
<dbReference type="RefSeq" id="WP_229639118.1">
    <property type="nucleotide sequence ID" value="NZ_JADWDC010000006.1"/>
</dbReference>
<dbReference type="InterPro" id="IPR021373">
    <property type="entry name" value="DUF2993"/>
</dbReference>
<keyword evidence="2" id="KW-1185">Reference proteome</keyword>
<evidence type="ECO:0000313" key="1">
    <source>
        <dbReference type="EMBL" id="MCC0176083.1"/>
    </source>
</evidence>
<dbReference type="AlphaFoldDB" id="A0A964FG39"/>
<protein>
    <submittedName>
        <fullName evidence="1">DUF2993 domain-containing protein</fullName>
    </submittedName>
</protein>